<comment type="pathway">
    <text evidence="1 6 7">Amino-acid biosynthesis; L-histidine biosynthesis; L-histidine from 5-phospho-alpha-D-ribose 1-diphosphate: step 6/9.</text>
</comment>
<evidence type="ECO:0000313" key="10">
    <source>
        <dbReference type="Proteomes" id="UP000443070"/>
    </source>
</evidence>
<dbReference type="Gene3D" id="3.30.230.40">
    <property type="entry name" value="Imidazole glycerol phosphate dehydratase, domain 1"/>
    <property type="match status" value="2"/>
</dbReference>
<keyword evidence="4 6" id="KW-0368">Histidine biosynthesis</keyword>
<comment type="caution">
    <text evidence="8">The sequence shown here is derived from an EMBL/GenBank/DDBJ whole genome shotgun (WGS) entry which is preliminary data.</text>
</comment>
<keyword evidence="6" id="KW-0963">Cytoplasm</keyword>
<comment type="subcellular location">
    <subcellularLocation>
        <location evidence="6 7">Cytoplasm</location>
    </subcellularLocation>
</comment>
<evidence type="ECO:0000256" key="7">
    <source>
        <dbReference type="RuleBase" id="RU000599"/>
    </source>
</evidence>
<evidence type="ECO:0000313" key="9">
    <source>
        <dbReference type="EMBL" id="MTU04403.1"/>
    </source>
</evidence>
<keyword evidence="5 6" id="KW-0456">Lyase</keyword>
<evidence type="ECO:0000256" key="3">
    <source>
        <dbReference type="ARBA" id="ARBA00022605"/>
    </source>
</evidence>
<dbReference type="SUPFAM" id="SSF54211">
    <property type="entry name" value="Ribosomal protein S5 domain 2-like"/>
    <property type="match status" value="2"/>
</dbReference>
<dbReference type="Pfam" id="PF00475">
    <property type="entry name" value="IGPD"/>
    <property type="match status" value="1"/>
</dbReference>
<dbReference type="OrthoDB" id="9790411at2"/>
<reference evidence="10 11" key="1">
    <citation type="journal article" date="2019" name="Nat. Med.">
        <title>A library of human gut bacterial isolates paired with longitudinal multiomics data enables mechanistic microbiome research.</title>
        <authorList>
            <person name="Poyet M."/>
            <person name="Groussin M."/>
            <person name="Gibbons S.M."/>
            <person name="Avila-Pacheco J."/>
            <person name="Jiang X."/>
            <person name="Kearney S.M."/>
            <person name="Perrotta A.R."/>
            <person name="Berdy B."/>
            <person name="Zhao S."/>
            <person name="Lieberman T.D."/>
            <person name="Swanson P.K."/>
            <person name="Smith M."/>
            <person name="Roesemann S."/>
            <person name="Alexander J.E."/>
            <person name="Rich S.A."/>
            <person name="Livny J."/>
            <person name="Vlamakis H."/>
            <person name="Clish C."/>
            <person name="Bullock K."/>
            <person name="Deik A."/>
            <person name="Scott J."/>
            <person name="Pierce K.A."/>
            <person name="Xavier R.J."/>
            <person name="Alm E.J."/>
        </authorList>
    </citation>
    <scope>NUCLEOTIDE SEQUENCE [LARGE SCALE GENOMIC DNA]</scope>
    <source>
        <strain evidence="8 11">BIOML-A13</strain>
        <strain evidence="9 10">BIOML-A3</strain>
    </source>
</reference>
<dbReference type="FunFam" id="3.30.230.40:FF:000001">
    <property type="entry name" value="Imidazoleglycerol-phosphate dehydratase HisB"/>
    <property type="match status" value="1"/>
</dbReference>
<dbReference type="NCBIfam" id="NF002107">
    <property type="entry name" value="PRK00951.1-2"/>
    <property type="match status" value="1"/>
</dbReference>
<dbReference type="GO" id="GO:0005737">
    <property type="term" value="C:cytoplasm"/>
    <property type="evidence" value="ECO:0007669"/>
    <property type="project" value="UniProtKB-SubCell"/>
</dbReference>
<keyword evidence="3 6" id="KW-0028">Amino-acid biosynthesis</keyword>
<dbReference type="HAMAP" id="MF_00076">
    <property type="entry name" value="HisB"/>
    <property type="match status" value="1"/>
</dbReference>
<accession>A0A7X3BW12</accession>
<protein>
    <recommendedName>
        <fullName evidence="2 6">Imidazoleglycerol-phosphate dehydratase</fullName>
        <shortName evidence="6">IGPD</shortName>
        <ecNumber evidence="6 7">4.2.1.19</ecNumber>
    </recommendedName>
</protein>
<evidence type="ECO:0000256" key="5">
    <source>
        <dbReference type="ARBA" id="ARBA00023239"/>
    </source>
</evidence>
<dbReference type="AlphaFoldDB" id="A0A7X3BW12"/>
<evidence type="ECO:0000256" key="6">
    <source>
        <dbReference type="HAMAP-Rule" id="MF_00076"/>
    </source>
</evidence>
<proteinExistence type="inferred from homology"/>
<dbReference type="InterPro" id="IPR000807">
    <property type="entry name" value="ImidazoleglycerolP_deHydtase"/>
</dbReference>
<dbReference type="InterPro" id="IPR038494">
    <property type="entry name" value="IGPD_sf"/>
</dbReference>
<dbReference type="EMBL" id="WNBW01000006">
    <property type="protein sequence ID" value="MTU04403.1"/>
    <property type="molecule type" value="Genomic_DNA"/>
</dbReference>
<dbReference type="PROSITE" id="PS00954">
    <property type="entry name" value="IGP_DEHYDRATASE_1"/>
    <property type="match status" value="1"/>
</dbReference>
<keyword evidence="10" id="KW-1185">Reference proteome</keyword>
<evidence type="ECO:0000256" key="2">
    <source>
        <dbReference type="ARBA" id="ARBA00016664"/>
    </source>
</evidence>
<evidence type="ECO:0000313" key="11">
    <source>
        <dbReference type="Proteomes" id="UP000484547"/>
    </source>
</evidence>
<dbReference type="InterPro" id="IPR020565">
    <property type="entry name" value="ImidazoleglycerP_deHydtase_CS"/>
</dbReference>
<dbReference type="NCBIfam" id="NF002114">
    <property type="entry name" value="PRK00951.2-4"/>
    <property type="match status" value="1"/>
</dbReference>
<evidence type="ECO:0000313" key="8">
    <source>
        <dbReference type="EMBL" id="MTT76339.1"/>
    </source>
</evidence>
<dbReference type="GO" id="GO:0000105">
    <property type="term" value="P:L-histidine biosynthetic process"/>
    <property type="evidence" value="ECO:0007669"/>
    <property type="project" value="UniProtKB-UniRule"/>
</dbReference>
<dbReference type="PROSITE" id="PS00955">
    <property type="entry name" value="IGP_DEHYDRATASE_2"/>
    <property type="match status" value="1"/>
</dbReference>
<dbReference type="Proteomes" id="UP000443070">
    <property type="component" value="Unassembled WGS sequence"/>
</dbReference>
<evidence type="ECO:0000256" key="4">
    <source>
        <dbReference type="ARBA" id="ARBA00023102"/>
    </source>
</evidence>
<dbReference type="InterPro" id="IPR020568">
    <property type="entry name" value="Ribosomal_Su5_D2-typ_SF"/>
</dbReference>
<dbReference type="Proteomes" id="UP000484547">
    <property type="component" value="Unassembled WGS sequence"/>
</dbReference>
<dbReference type="UniPathway" id="UPA00031">
    <property type="reaction ID" value="UER00011"/>
</dbReference>
<dbReference type="EMBL" id="WNBM01000006">
    <property type="protein sequence ID" value="MTT76339.1"/>
    <property type="molecule type" value="Genomic_DNA"/>
</dbReference>
<dbReference type="GO" id="GO:0004424">
    <property type="term" value="F:imidazoleglycerol-phosphate dehydratase activity"/>
    <property type="evidence" value="ECO:0007669"/>
    <property type="project" value="UniProtKB-UniRule"/>
</dbReference>
<dbReference type="PANTHER" id="PTHR23133">
    <property type="entry name" value="IMIDAZOLEGLYCEROL-PHOSPHATE DEHYDRATASE HIS7"/>
    <property type="match status" value="1"/>
</dbReference>
<organism evidence="8 11">
    <name type="scientific">Phascolarctobacterium faecium</name>
    <dbReference type="NCBI Taxonomy" id="33025"/>
    <lineage>
        <taxon>Bacteria</taxon>
        <taxon>Bacillati</taxon>
        <taxon>Bacillota</taxon>
        <taxon>Negativicutes</taxon>
        <taxon>Acidaminococcales</taxon>
        <taxon>Acidaminococcaceae</taxon>
        <taxon>Phascolarctobacterium</taxon>
    </lineage>
</organism>
<comment type="similarity">
    <text evidence="6 7">Belongs to the imidazoleglycerol-phosphate dehydratase family.</text>
</comment>
<dbReference type="PANTHER" id="PTHR23133:SF2">
    <property type="entry name" value="IMIDAZOLEGLYCEROL-PHOSPHATE DEHYDRATASE"/>
    <property type="match status" value="1"/>
</dbReference>
<dbReference type="FunFam" id="3.30.230.40:FF:000003">
    <property type="entry name" value="Imidazoleglycerol-phosphate dehydratase HisB"/>
    <property type="match status" value="1"/>
</dbReference>
<gene>
    <name evidence="6 8" type="primary">hisB</name>
    <name evidence="8" type="ORF">GMD11_08685</name>
    <name evidence="9" type="ORF">GMD18_08340</name>
</gene>
<comment type="catalytic activity">
    <reaction evidence="6 7">
        <text>D-erythro-1-(imidazol-4-yl)glycerol 3-phosphate = 3-(imidazol-4-yl)-2-oxopropyl phosphate + H2O</text>
        <dbReference type="Rhea" id="RHEA:11040"/>
        <dbReference type="ChEBI" id="CHEBI:15377"/>
        <dbReference type="ChEBI" id="CHEBI:57766"/>
        <dbReference type="ChEBI" id="CHEBI:58278"/>
        <dbReference type="EC" id="4.2.1.19"/>
    </reaction>
</comment>
<sequence>MIRQAVKERKTLETAVSVSIGLDGSGKADIATGVGFFDHMLTLLAKHGFLDLQVKAQGDLQVDCHHTVEDCGIVLGEALKAAVGDKSGIHRYGSCFIPMDEALAQVVLDFSGRPYLVFEAEIPKITLGNYDTEMTEEFFRAVAVASGMTLHIRVLYGKNVHHIIEAVFKAFARALAEAVAADPRVQGVMSSKGAL</sequence>
<name>A0A7X3BW12_9FIRM</name>
<evidence type="ECO:0000256" key="1">
    <source>
        <dbReference type="ARBA" id="ARBA00005047"/>
    </source>
</evidence>
<dbReference type="CDD" id="cd07914">
    <property type="entry name" value="IGPD"/>
    <property type="match status" value="1"/>
</dbReference>
<dbReference type="EC" id="4.2.1.19" evidence="6 7"/>
<dbReference type="RefSeq" id="WP_155164136.1">
    <property type="nucleotide sequence ID" value="NZ_WNBG01000006.1"/>
</dbReference>
<dbReference type="NCBIfam" id="NF002115">
    <property type="entry name" value="PRK00951.2-5"/>
    <property type="match status" value="1"/>
</dbReference>
<dbReference type="NCBIfam" id="NF002111">
    <property type="entry name" value="PRK00951.2-1"/>
    <property type="match status" value="1"/>
</dbReference>